<dbReference type="Pfam" id="PF01047">
    <property type="entry name" value="MarR"/>
    <property type="match status" value="1"/>
</dbReference>
<dbReference type="PANTHER" id="PTHR42756">
    <property type="entry name" value="TRANSCRIPTIONAL REGULATOR, MARR"/>
    <property type="match status" value="1"/>
</dbReference>
<dbReference type="GO" id="GO:0003677">
    <property type="term" value="F:DNA binding"/>
    <property type="evidence" value="ECO:0007669"/>
    <property type="project" value="UniProtKB-KW"/>
</dbReference>
<evidence type="ECO:0000259" key="4">
    <source>
        <dbReference type="PROSITE" id="PS50995"/>
    </source>
</evidence>
<dbReference type="SUPFAM" id="SSF46785">
    <property type="entry name" value="Winged helix' DNA-binding domain"/>
    <property type="match status" value="1"/>
</dbReference>
<dbReference type="PANTHER" id="PTHR42756:SF1">
    <property type="entry name" value="TRANSCRIPTIONAL REPRESSOR OF EMRAB OPERON"/>
    <property type="match status" value="1"/>
</dbReference>
<dbReference type="SMART" id="SM00347">
    <property type="entry name" value="HTH_MARR"/>
    <property type="match status" value="1"/>
</dbReference>
<organism evidence="5 6">
    <name type="scientific">Sporosarcina psychrophila</name>
    <name type="common">Bacillus psychrophilus</name>
    <dbReference type="NCBI Taxonomy" id="1476"/>
    <lineage>
        <taxon>Bacteria</taxon>
        <taxon>Bacillati</taxon>
        <taxon>Bacillota</taxon>
        <taxon>Bacilli</taxon>
        <taxon>Bacillales</taxon>
        <taxon>Caryophanaceae</taxon>
        <taxon>Sporosarcina</taxon>
    </lineage>
</organism>
<evidence type="ECO:0000256" key="3">
    <source>
        <dbReference type="ARBA" id="ARBA00023163"/>
    </source>
</evidence>
<dbReference type="EMBL" id="DYWT01000318">
    <property type="protein sequence ID" value="HJF34296.1"/>
    <property type="molecule type" value="Genomic_DNA"/>
</dbReference>
<proteinExistence type="predicted"/>
<reference evidence="5" key="1">
    <citation type="journal article" date="2021" name="PeerJ">
        <title>Extensive microbial diversity within the chicken gut microbiome revealed by metagenomics and culture.</title>
        <authorList>
            <person name="Gilroy R."/>
            <person name="Ravi A."/>
            <person name="Getino M."/>
            <person name="Pursley I."/>
            <person name="Horton D.L."/>
            <person name="Alikhan N.F."/>
            <person name="Baker D."/>
            <person name="Gharbi K."/>
            <person name="Hall N."/>
            <person name="Watson M."/>
            <person name="Adriaenssens E.M."/>
            <person name="Foster-Nyarko E."/>
            <person name="Jarju S."/>
            <person name="Secka A."/>
            <person name="Antonio M."/>
            <person name="Oren A."/>
            <person name="Chaudhuri R.R."/>
            <person name="La Ragione R."/>
            <person name="Hildebrand F."/>
            <person name="Pallen M.J."/>
        </authorList>
    </citation>
    <scope>NUCLEOTIDE SEQUENCE</scope>
    <source>
        <strain evidence="5">CHK171-7178</strain>
    </source>
</reference>
<dbReference type="Proteomes" id="UP000698173">
    <property type="component" value="Unassembled WGS sequence"/>
</dbReference>
<name>A0A921G3D0_SPOPS</name>
<keyword evidence="3" id="KW-0804">Transcription</keyword>
<evidence type="ECO:0000313" key="5">
    <source>
        <dbReference type="EMBL" id="HJF34296.1"/>
    </source>
</evidence>
<sequence length="136" mass="15194">MDKIIPIFHSLSKSMRTIHKSSCATVSVVQSSILYEISLVTKPSMQAVAEAIGMDITTFSRQINTLEKKELVVRTPYEGDRRIYLLSLTDKGSKMMNSINEIIAAKMEIALTSMNDFERETVLRSMYVLGEKLGGA</sequence>
<dbReference type="PROSITE" id="PS50995">
    <property type="entry name" value="HTH_MARR_2"/>
    <property type="match status" value="1"/>
</dbReference>
<feature type="domain" description="HTH marR-type" evidence="4">
    <location>
        <begin position="1"/>
        <end position="131"/>
    </location>
</feature>
<dbReference type="PRINTS" id="PR00598">
    <property type="entry name" value="HTHMARR"/>
</dbReference>
<evidence type="ECO:0000256" key="2">
    <source>
        <dbReference type="ARBA" id="ARBA00023125"/>
    </source>
</evidence>
<dbReference type="Gene3D" id="1.10.10.10">
    <property type="entry name" value="Winged helix-like DNA-binding domain superfamily/Winged helix DNA-binding domain"/>
    <property type="match status" value="1"/>
</dbReference>
<protein>
    <submittedName>
        <fullName evidence="5">MarR family winged helix-turn-helix transcriptional regulator</fullName>
    </submittedName>
</protein>
<evidence type="ECO:0000313" key="6">
    <source>
        <dbReference type="Proteomes" id="UP000698173"/>
    </source>
</evidence>
<dbReference type="GO" id="GO:0003700">
    <property type="term" value="F:DNA-binding transcription factor activity"/>
    <property type="evidence" value="ECO:0007669"/>
    <property type="project" value="InterPro"/>
</dbReference>
<gene>
    <name evidence="5" type="ORF">K8V56_21235</name>
</gene>
<keyword evidence="2" id="KW-0238">DNA-binding</keyword>
<accession>A0A921G3D0</accession>
<reference evidence="5" key="2">
    <citation type="submission" date="2021-09" db="EMBL/GenBank/DDBJ databases">
        <authorList>
            <person name="Gilroy R."/>
        </authorList>
    </citation>
    <scope>NUCLEOTIDE SEQUENCE</scope>
    <source>
        <strain evidence="5">CHK171-7178</strain>
    </source>
</reference>
<evidence type="ECO:0000256" key="1">
    <source>
        <dbReference type="ARBA" id="ARBA00023015"/>
    </source>
</evidence>
<keyword evidence="1" id="KW-0805">Transcription regulation</keyword>
<comment type="caution">
    <text evidence="5">The sequence shown here is derived from an EMBL/GenBank/DDBJ whole genome shotgun (WGS) entry which is preliminary data.</text>
</comment>
<dbReference type="InterPro" id="IPR000835">
    <property type="entry name" value="HTH_MarR-typ"/>
</dbReference>
<dbReference type="InterPro" id="IPR036390">
    <property type="entry name" value="WH_DNA-bd_sf"/>
</dbReference>
<dbReference type="InterPro" id="IPR036388">
    <property type="entry name" value="WH-like_DNA-bd_sf"/>
</dbReference>
<dbReference type="AlphaFoldDB" id="A0A921G3D0"/>